<gene>
    <name evidence="13" type="ORF">A3860_34040</name>
</gene>
<dbReference type="InterPro" id="IPR023997">
    <property type="entry name" value="TonB-dep_OMP_SusC/RagA_CS"/>
</dbReference>
<keyword evidence="2 8" id="KW-0813">Transport</keyword>
<comment type="similarity">
    <text evidence="8 9">Belongs to the TonB-dependent receptor family.</text>
</comment>
<evidence type="ECO:0000256" key="4">
    <source>
        <dbReference type="ARBA" id="ARBA00022692"/>
    </source>
</evidence>
<dbReference type="GO" id="GO:0009279">
    <property type="term" value="C:cell outer membrane"/>
    <property type="evidence" value="ECO:0007669"/>
    <property type="project" value="UniProtKB-SubCell"/>
</dbReference>
<dbReference type="SUPFAM" id="SSF56935">
    <property type="entry name" value="Porins"/>
    <property type="match status" value="1"/>
</dbReference>
<evidence type="ECO:0000256" key="2">
    <source>
        <dbReference type="ARBA" id="ARBA00022448"/>
    </source>
</evidence>
<dbReference type="NCBIfam" id="TIGR04056">
    <property type="entry name" value="OMP_RagA_SusC"/>
    <property type="match status" value="1"/>
</dbReference>
<dbReference type="OrthoDB" id="9768177at2"/>
<name>A0A1V9FPY2_9BACT</name>
<protein>
    <submittedName>
        <fullName evidence="13">SusC/RagA family TonB-linked outer membrane protein</fullName>
    </submittedName>
</protein>
<dbReference type="InterPro" id="IPR037066">
    <property type="entry name" value="Plug_dom_sf"/>
</dbReference>
<dbReference type="InterPro" id="IPR008969">
    <property type="entry name" value="CarboxyPept-like_regulatory"/>
</dbReference>
<feature type="domain" description="TonB-dependent receptor-like beta-barrel" evidence="11">
    <location>
        <begin position="469"/>
        <end position="827"/>
    </location>
</feature>
<proteinExistence type="inferred from homology"/>
<accession>A0A1V9FPY2</accession>
<dbReference type="EMBL" id="LVYD01000064">
    <property type="protein sequence ID" value="OQP60402.1"/>
    <property type="molecule type" value="Genomic_DNA"/>
</dbReference>
<dbReference type="PROSITE" id="PS52016">
    <property type="entry name" value="TONB_DEPENDENT_REC_3"/>
    <property type="match status" value="1"/>
</dbReference>
<keyword evidence="7 8" id="KW-0998">Cell outer membrane</keyword>
<keyword evidence="14" id="KW-1185">Reference proteome</keyword>
<evidence type="ECO:0000259" key="12">
    <source>
        <dbReference type="Pfam" id="PF07715"/>
    </source>
</evidence>
<keyword evidence="10" id="KW-0732">Signal</keyword>
<feature type="chain" id="PRO_5012506365" evidence="10">
    <location>
        <begin position="23"/>
        <end position="1113"/>
    </location>
</feature>
<dbReference type="NCBIfam" id="TIGR04057">
    <property type="entry name" value="SusC_RagA_signa"/>
    <property type="match status" value="1"/>
</dbReference>
<dbReference type="InterPro" id="IPR039426">
    <property type="entry name" value="TonB-dep_rcpt-like"/>
</dbReference>
<dbReference type="RefSeq" id="WP_081153382.1">
    <property type="nucleotide sequence ID" value="NZ_LVYD01000064.1"/>
</dbReference>
<dbReference type="Gene3D" id="2.60.40.1120">
    <property type="entry name" value="Carboxypeptidase-like, regulatory domain"/>
    <property type="match status" value="1"/>
</dbReference>
<evidence type="ECO:0000256" key="7">
    <source>
        <dbReference type="ARBA" id="ARBA00023237"/>
    </source>
</evidence>
<evidence type="ECO:0000256" key="10">
    <source>
        <dbReference type="SAM" id="SignalP"/>
    </source>
</evidence>
<evidence type="ECO:0000313" key="14">
    <source>
        <dbReference type="Proteomes" id="UP000192796"/>
    </source>
</evidence>
<comment type="subcellular location">
    <subcellularLocation>
        <location evidence="1 8">Cell outer membrane</location>
        <topology evidence="1 8">Multi-pass membrane protein</topology>
    </subcellularLocation>
</comment>
<dbReference type="Pfam" id="PF13715">
    <property type="entry name" value="CarbopepD_reg_2"/>
    <property type="match status" value="1"/>
</dbReference>
<feature type="domain" description="TonB-dependent receptor plug" evidence="12">
    <location>
        <begin position="120"/>
        <end position="242"/>
    </location>
</feature>
<keyword evidence="5 9" id="KW-0798">TonB box</keyword>
<dbReference type="Pfam" id="PF00593">
    <property type="entry name" value="TonB_dep_Rec_b-barrel"/>
    <property type="match status" value="1"/>
</dbReference>
<dbReference type="InterPro" id="IPR036942">
    <property type="entry name" value="Beta-barrel_TonB_sf"/>
</dbReference>
<keyword evidence="4 8" id="KW-0812">Transmembrane</keyword>
<evidence type="ECO:0000256" key="5">
    <source>
        <dbReference type="ARBA" id="ARBA00023077"/>
    </source>
</evidence>
<dbReference type="AlphaFoldDB" id="A0A1V9FPY2"/>
<dbReference type="Proteomes" id="UP000192796">
    <property type="component" value="Unassembled WGS sequence"/>
</dbReference>
<evidence type="ECO:0000256" key="3">
    <source>
        <dbReference type="ARBA" id="ARBA00022452"/>
    </source>
</evidence>
<dbReference type="InterPro" id="IPR023996">
    <property type="entry name" value="TonB-dep_OMP_SusC/RagA"/>
</dbReference>
<dbReference type="Gene3D" id="2.170.130.10">
    <property type="entry name" value="TonB-dependent receptor, plug domain"/>
    <property type="match status" value="1"/>
</dbReference>
<evidence type="ECO:0000256" key="6">
    <source>
        <dbReference type="ARBA" id="ARBA00023136"/>
    </source>
</evidence>
<dbReference type="Pfam" id="PF07715">
    <property type="entry name" value="Plug"/>
    <property type="match status" value="1"/>
</dbReference>
<keyword evidence="6 8" id="KW-0472">Membrane</keyword>
<dbReference type="Gene3D" id="2.40.170.20">
    <property type="entry name" value="TonB-dependent receptor, beta-barrel domain"/>
    <property type="match status" value="1"/>
</dbReference>
<keyword evidence="3 8" id="KW-1134">Transmembrane beta strand</keyword>
<reference evidence="13 14" key="1">
    <citation type="submission" date="2016-03" db="EMBL/GenBank/DDBJ databases">
        <title>Niastella vici sp. nov., isolated from farmland soil.</title>
        <authorList>
            <person name="Chen L."/>
            <person name="Wang D."/>
            <person name="Yang S."/>
            <person name="Wang G."/>
        </authorList>
    </citation>
    <scope>NUCLEOTIDE SEQUENCE [LARGE SCALE GENOMIC DNA]</scope>
    <source>
        <strain evidence="13 14">DJ57</strain>
    </source>
</reference>
<comment type="caution">
    <text evidence="13">The sequence shown here is derived from an EMBL/GenBank/DDBJ whole genome shotgun (WGS) entry which is preliminary data.</text>
</comment>
<feature type="signal peptide" evidence="10">
    <location>
        <begin position="1"/>
        <end position="22"/>
    </location>
</feature>
<organism evidence="13 14">
    <name type="scientific">Niastella vici</name>
    <dbReference type="NCBI Taxonomy" id="1703345"/>
    <lineage>
        <taxon>Bacteria</taxon>
        <taxon>Pseudomonadati</taxon>
        <taxon>Bacteroidota</taxon>
        <taxon>Chitinophagia</taxon>
        <taxon>Chitinophagales</taxon>
        <taxon>Chitinophagaceae</taxon>
        <taxon>Niastella</taxon>
    </lineage>
</organism>
<evidence type="ECO:0000313" key="13">
    <source>
        <dbReference type="EMBL" id="OQP60402.1"/>
    </source>
</evidence>
<dbReference type="InterPro" id="IPR000531">
    <property type="entry name" value="Beta-barrel_TonB"/>
</dbReference>
<evidence type="ECO:0000256" key="8">
    <source>
        <dbReference type="PROSITE-ProRule" id="PRU01360"/>
    </source>
</evidence>
<dbReference type="InterPro" id="IPR012910">
    <property type="entry name" value="Plug_dom"/>
</dbReference>
<sequence length="1113" mass="122498">MKKILTAFLVGCWLLISAIGFGQTNPVVSGTVTNSATASEKLPNVTVTVKGTNHAATTNSSGAYTIRVNSLKDTLVFSYIGTQPKEVAINGQNVINVSLNAEATALSDVVVVGYMTQTRNKTAAAVSKLAAEEMVNTPNPNPVQALQGKLAGVSVPIVNGQPGSGANNILIRGGTKLNSYGTGLGTKNGDANSNVDVSDPLVVIDGVFRSLSDINPDDIETFQVMKDAASTAAYGARGANGVIVIKTRSGKFGQKPVVTFNYRHNWETMMRDYDYLSAKDYLTLARTTVQNTTDALAKDNLLNKGGFSAGTTVFTTKGQYSNSINLTALYDNIVAVEGQDYVDNLLSKGWQVMDDPINPGTRLLYADNNYQDLLWNTGQTDNYNASVNGGGENANYNVSLGYINQGGIFVGTNYKRYNVLGNFGFKVSKNFKLDASVNYQNVVPNYVESYTNDMVRATRITPLIRIFRDDGTPTFGEVTSTRNRFHTLKYDDTRVNTERVISRLAGDLTIAKGLHFRPAVSYVMEDYRYMLFRKAYPGSVQLSTSRQKTENTYNMRQLMVDQILQYDHSFGDHNLSVLAGFNYFRYQKNNVKVGSQRATNDYVYTIEEPTTASVNGQTVTNVTDLGTTLEDKRSASYFGQFNYDYDNRYLVGGSIRYDGFSYFAPGNKYAMFPAISVGWNIHNESFWSSKYISALKLRASRGGAGMNDIDPGDTYGSYTGTTYAQNSGIVRDKLANPNLVWETTQTTDLAIDAGFLQNRITLTVDYYNKLTKDRLASKPLPLEGPFASITYNNGTLRNRGVEIELSATVLKYREFTWKTNFSFALNRTVVVELPNNGRSKNRQFGGTVYDPASKSEVEVGGFAEGERPYSLYAFKVDGIFSTDAEAAAWGKKDLMASPSGQTVGKHAGDYIWADLNGDNIIDSRDMVFMGYRAPDKIGGMQNTFTYKSLTLRFAMDYALGHVISNGALARSLGQGRAFNEGAPAEALGNDIWKQPGDAGKKYARFSFADYDFGQRNYIRQVTTVGTNSSYGVDVSTMFEKGDFLAFREIYLGYELPKELVKKARIGGLNVFGSIYNIGYLTRYKGVNPETYSGFDAIGYPRPRQFSLGATVRF</sequence>
<evidence type="ECO:0000259" key="11">
    <source>
        <dbReference type="Pfam" id="PF00593"/>
    </source>
</evidence>
<dbReference type="STRING" id="1703345.A3860_34040"/>
<evidence type="ECO:0000256" key="1">
    <source>
        <dbReference type="ARBA" id="ARBA00004571"/>
    </source>
</evidence>
<dbReference type="SUPFAM" id="SSF49464">
    <property type="entry name" value="Carboxypeptidase regulatory domain-like"/>
    <property type="match status" value="1"/>
</dbReference>
<evidence type="ECO:0000256" key="9">
    <source>
        <dbReference type="RuleBase" id="RU003357"/>
    </source>
</evidence>